<evidence type="ECO:0000259" key="8">
    <source>
        <dbReference type="PROSITE" id="PS50905"/>
    </source>
</evidence>
<dbReference type="GO" id="GO:0006879">
    <property type="term" value="P:intracellular iron ion homeostasis"/>
    <property type="evidence" value="ECO:0007669"/>
    <property type="project" value="UniProtKB-KW"/>
</dbReference>
<dbReference type="SUPFAM" id="SSF47240">
    <property type="entry name" value="Ferritin-like"/>
    <property type="match status" value="1"/>
</dbReference>
<dbReference type="PANTHER" id="PTHR11431">
    <property type="entry name" value="FERRITIN"/>
    <property type="match status" value="1"/>
</dbReference>
<comment type="similarity">
    <text evidence="1 7">Belongs to the ferritin family. Prokaryotic subfamily.</text>
</comment>
<dbReference type="GO" id="GO:0006826">
    <property type="term" value="P:iron ion transport"/>
    <property type="evidence" value="ECO:0007669"/>
    <property type="project" value="InterPro"/>
</dbReference>
<dbReference type="AlphaFoldDB" id="A0A401G3S6"/>
<keyword evidence="10" id="KW-1185">Reference proteome</keyword>
<comment type="caution">
    <text evidence="9">The sequence shown here is derived from an EMBL/GenBank/DDBJ whole genome shotgun (WGS) entry which is preliminary data.</text>
</comment>
<dbReference type="FunFam" id="1.20.1260.10:FF:000001">
    <property type="entry name" value="Non-heme ferritin"/>
    <property type="match status" value="1"/>
</dbReference>
<dbReference type="OrthoDB" id="9801481at2"/>
<sequence length="170" mass="18894">MLSKKMEAALNEQINAELYSSYMYMAMSAYFDNGGLKGFAQWMKAQAQEEQYHAEKFYNYITGQGGRVVLGAIDAPPAEWASTLAAFEAVLAHEQKVTGLIHNLVNLAIEENDHATRNCLGWFVDEQVEEEDSVRAVIDELRLIGDTGGGIFMLNRELGQRTFSPPAPAE</sequence>
<evidence type="ECO:0000313" key="10">
    <source>
        <dbReference type="Proteomes" id="UP000288096"/>
    </source>
</evidence>
<dbReference type="InterPro" id="IPR041719">
    <property type="entry name" value="Ferritin_prok"/>
</dbReference>
<protein>
    <recommendedName>
        <fullName evidence="7">Ferritin</fullName>
        <ecNumber evidence="7">1.16.3.2</ecNumber>
    </recommendedName>
</protein>
<dbReference type="Proteomes" id="UP000288096">
    <property type="component" value="Unassembled WGS sequence"/>
</dbReference>
<dbReference type="RefSeq" id="WP_124330885.1">
    <property type="nucleotide sequence ID" value="NZ_BEXT01000001.1"/>
</dbReference>
<dbReference type="PANTHER" id="PTHR11431:SF127">
    <property type="entry name" value="BACTERIAL NON-HEME FERRITIN"/>
    <property type="match status" value="1"/>
</dbReference>
<feature type="binding site" evidence="6">
    <location>
        <position position="50"/>
    </location>
    <ligand>
        <name>Fe cation</name>
        <dbReference type="ChEBI" id="CHEBI:24875"/>
        <label>1</label>
    </ligand>
</feature>
<dbReference type="InterPro" id="IPR009078">
    <property type="entry name" value="Ferritin-like_SF"/>
</dbReference>
<keyword evidence="3 6" id="KW-0479">Metal-binding</keyword>
<evidence type="ECO:0000256" key="6">
    <source>
        <dbReference type="PIRSR" id="PIRSR601519-1"/>
    </source>
</evidence>
<evidence type="ECO:0000313" key="9">
    <source>
        <dbReference type="EMBL" id="GBC63853.1"/>
    </source>
</evidence>
<dbReference type="GO" id="GO:0004322">
    <property type="term" value="F:ferroxidase activity"/>
    <property type="evidence" value="ECO:0007669"/>
    <property type="project" value="TreeGrafter"/>
</dbReference>
<evidence type="ECO:0000256" key="5">
    <source>
        <dbReference type="ARBA" id="ARBA00023004"/>
    </source>
</evidence>
<dbReference type="Gene3D" id="1.20.1260.10">
    <property type="match status" value="1"/>
</dbReference>
<reference evidence="10" key="2">
    <citation type="submission" date="2019-01" db="EMBL/GenBank/DDBJ databases">
        <title>Genome sequence of Desulfonema ishimotonii strain Tokyo 01.</title>
        <authorList>
            <person name="Fukui M."/>
        </authorList>
    </citation>
    <scope>NUCLEOTIDE SEQUENCE [LARGE SCALE GENOMIC DNA]</scope>
    <source>
        <strain evidence="10">Tokyo 01</strain>
    </source>
</reference>
<feature type="binding site" evidence="6">
    <location>
        <position position="127"/>
    </location>
    <ligand>
        <name>Fe cation</name>
        <dbReference type="ChEBI" id="CHEBI:24875"/>
        <label>1</label>
    </ligand>
</feature>
<dbReference type="GO" id="GO:0005829">
    <property type="term" value="C:cytosol"/>
    <property type="evidence" value="ECO:0007669"/>
    <property type="project" value="TreeGrafter"/>
</dbReference>
<dbReference type="GO" id="GO:0042802">
    <property type="term" value="F:identical protein binding"/>
    <property type="evidence" value="ECO:0007669"/>
    <property type="project" value="UniProtKB-ARBA"/>
</dbReference>
<dbReference type="Pfam" id="PF00210">
    <property type="entry name" value="Ferritin"/>
    <property type="match status" value="1"/>
</dbReference>
<evidence type="ECO:0000256" key="2">
    <source>
        <dbReference type="ARBA" id="ARBA00022434"/>
    </source>
</evidence>
<evidence type="ECO:0000256" key="3">
    <source>
        <dbReference type="ARBA" id="ARBA00022723"/>
    </source>
</evidence>
<dbReference type="InterPro" id="IPR012347">
    <property type="entry name" value="Ferritin-like"/>
</dbReference>
<dbReference type="InterPro" id="IPR001519">
    <property type="entry name" value="Ferritin"/>
</dbReference>
<proteinExistence type="inferred from homology"/>
<keyword evidence="4" id="KW-0560">Oxidoreductase</keyword>
<dbReference type="InterPro" id="IPR009040">
    <property type="entry name" value="Ferritin-like_diiron"/>
</dbReference>
<gene>
    <name evidence="9" type="ORF">DENIS_4852</name>
</gene>
<dbReference type="GO" id="GO:0008199">
    <property type="term" value="F:ferric iron binding"/>
    <property type="evidence" value="ECO:0007669"/>
    <property type="project" value="InterPro"/>
</dbReference>
<comment type="subcellular location">
    <subcellularLocation>
        <location evidence="7">Cytoplasm</location>
    </subcellularLocation>
</comment>
<evidence type="ECO:0000256" key="7">
    <source>
        <dbReference type="RuleBase" id="RU361145"/>
    </source>
</evidence>
<dbReference type="InterPro" id="IPR008331">
    <property type="entry name" value="Ferritin_DPS_dom"/>
</dbReference>
<evidence type="ECO:0000256" key="1">
    <source>
        <dbReference type="ARBA" id="ARBA00006950"/>
    </source>
</evidence>
<keyword evidence="5 6" id="KW-0408">Iron</keyword>
<evidence type="ECO:0000256" key="4">
    <source>
        <dbReference type="ARBA" id="ARBA00023002"/>
    </source>
</evidence>
<reference evidence="10" key="1">
    <citation type="submission" date="2017-11" db="EMBL/GenBank/DDBJ databases">
        <authorList>
            <person name="Watanabe M."/>
            <person name="Kojima H."/>
        </authorList>
    </citation>
    <scope>NUCLEOTIDE SEQUENCE [LARGE SCALE GENOMIC DNA]</scope>
    <source>
        <strain evidence="10">Tokyo 01</strain>
    </source>
</reference>
<name>A0A401G3S6_9BACT</name>
<dbReference type="EMBL" id="BEXT01000001">
    <property type="protein sequence ID" value="GBC63853.1"/>
    <property type="molecule type" value="Genomic_DNA"/>
</dbReference>
<comment type="catalytic activity">
    <reaction evidence="7">
        <text>4 Fe(2+) + O2 + 6 H2O = 4 iron(III) oxide-hydroxide + 12 H(+)</text>
        <dbReference type="Rhea" id="RHEA:11972"/>
        <dbReference type="ChEBI" id="CHEBI:15377"/>
        <dbReference type="ChEBI" id="CHEBI:15378"/>
        <dbReference type="ChEBI" id="CHEBI:15379"/>
        <dbReference type="ChEBI" id="CHEBI:29033"/>
        <dbReference type="ChEBI" id="CHEBI:78619"/>
        <dbReference type="EC" id="1.16.3.2"/>
    </reaction>
</comment>
<comment type="function">
    <text evidence="7">Iron-storage protein.</text>
</comment>
<keyword evidence="2 7" id="KW-0409">Iron storage</keyword>
<dbReference type="GO" id="GO:0008198">
    <property type="term" value="F:ferrous iron binding"/>
    <property type="evidence" value="ECO:0007669"/>
    <property type="project" value="TreeGrafter"/>
</dbReference>
<feature type="binding site" evidence="6">
    <location>
        <position position="53"/>
    </location>
    <ligand>
        <name>Fe cation</name>
        <dbReference type="ChEBI" id="CHEBI:24875"/>
        <label>1</label>
    </ligand>
</feature>
<dbReference type="PROSITE" id="PS50905">
    <property type="entry name" value="FERRITIN_LIKE"/>
    <property type="match status" value="1"/>
</dbReference>
<dbReference type="CDD" id="cd01055">
    <property type="entry name" value="Nonheme_Ferritin"/>
    <property type="match status" value="1"/>
</dbReference>
<accession>A0A401G3S6</accession>
<keyword evidence="7" id="KW-0963">Cytoplasm</keyword>
<organism evidence="9 10">
    <name type="scientific">Desulfonema ishimotonii</name>
    <dbReference type="NCBI Taxonomy" id="45657"/>
    <lineage>
        <taxon>Bacteria</taxon>
        <taxon>Pseudomonadati</taxon>
        <taxon>Thermodesulfobacteriota</taxon>
        <taxon>Desulfobacteria</taxon>
        <taxon>Desulfobacterales</taxon>
        <taxon>Desulfococcaceae</taxon>
        <taxon>Desulfonema</taxon>
    </lineage>
</organism>
<dbReference type="EC" id="1.16.3.2" evidence="7"/>
<feature type="binding site" evidence="6">
    <location>
        <position position="94"/>
    </location>
    <ligand>
        <name>Fe cation</name>
        <dbReference type="ChEBI" id="CHEBI:24875"/>
        <label>1</label>
    </ligand>
</feature>
<feature type="domain" description="Ferritin-like diiron" evidence="8">
    <location>
        <begin position="1"/>
        <end position="145"/>
    </location>
</feature>
<feature type="binding site" evidence="6">
    <location>
        <position position="17"/>
    </location>
    <ligand>
        <name>Fe cation</name>
        <dbReference type="ChEBI" id="CHEBI:24875"/>
        <label>1</label>
    </ligand>
</feature>